<keyword evidence="2" id="KW-0808">Transferase</keyword>
<dbReference type="RefSeq" id="WP_344821747.1">
    <property type="nucleotide sequence ID" value="NZ_BAABEZ010000001.1"/>
</dbReference>
<evidence type="ECO:0000313" key="6">
    <source>
        <dbReference type="EMBL" id="GAA4448776.1"/>
    </source>
</evidence>
<dbReference type="InterPro" id="IPR017508">
    <property type="entry name" value="HipA_N1"/>
</dbReference>
<evidence type="ECO:0000313" key="7">
    <source>
        <dbReference type="Proteomes" id="UP001501410"/>
    </source>
</evidence>
<proteinExistence type="inferred from homology"/>
<dbReference type="Proteomes" id="UP001501410">
    <property type="component" value="Unassembled WGS sequence"/>
</dbReference>
<dbReference type="PANTHER" id="PTHR37419:SF8">
    <property type="entry name" value="TOXIN YJJJ"/>
    <property type="match status" value="1"/>
</dbReference>
<protein>
    <submittedName>
        <fullName evidence="6">Type II toxin-antitoxin system HipA family toxin</fullName>
    </submittedName>
</protein>
<dbReference type="InterPro" id="IPR052028">
    <property type="entry name" value="HipA_Ser/Thr_kinase"/>
</dbReference>
<evidence type="ECO:0000256" key="3">
    <source>
        <dbReference type="ARBA" id="ARBA00022777"/>
    </source>
</evidence>
<dbReference type="PANTHER" id="PTHR37419">
    <property type="entry name" value="SERINE/THREONINE-PROTEIN KINASE TOXIN HIPA"/>
    <property type="match status" value="1"/>
</dbReference>
<evidence type="ECO:0000259" key="5">
    <source>
        <dbReference type="Pfam" id="PF13657"/>
    </source>
</evidence>
<organism evidence="6 7">
    <name type="scientific">Rurimicrobium arvi</name>
    <dbReference type="NCBI Taxonomy" id="2049916"/>
    <lineage>
        <taxon>Bacteria</taxon>
        <taxon>Pseudomonadati</taxon>
        <taxon>Bacteroidota</taxon>
        <taxon>Chitinophagia</taxon>
        <taxon>Chitinophagales</taxon>
        <taxon>Chitinophagaceae</taxon>
        <taxon>Rurimicrobium</taxon>
    </lineage>
</organism>
<gene>
    <name evidence="6" type="ORF">GCM10023092_01890</name>
</gene>
<evidence type="ECO:0000256" key="2">
    <source>
        <dbReference type="ARBA" id="ARBA00022679"/>
    </source>
</evidence>
<evidence type="ECO:0000256" key="1">
    <source>
        <dbReference type="ARBA" id="ARBA00010164"/>
    </source>
</evidence>
<sequence>MAKNNLITLFCFDREIGRLGFDPDKGSSFFQYNAGFLASEQYTRLFPLIFRRIRQTQVFDKYNNDTFRGLPPMIADSLPDLFGNIIFRTWMESSNRRLSEISVLEQLAYVGNRGMGALEYRPAQNIAAGDTINIGEIAGIVSQVLDQKSRTGAPQLNHAALLNIFKIGTSAGGMRPKILIAEHKTTGAIIPGDIVVSDAYQHYLVKLGIDNESSYSREAVEYGYYLTALHAGIDMMPSRMIDGRHFATLRFDRQQGKKKHVLTASGLTGWDYTDPKVSAYEQLFDLMLFLKCPHKDMSQLFRRMVFNVVFANHDDHLKNHSFIYDEANDSWQLAPAYDLTYSLNPELNIKTRSRALSVNGKRNNILSGDLAAIAERYTIRNFKGIVSDVQNAISFWEQKVAEQGVPEHIIRSMLEHFTRFI</sequence>
<accession>A0ABP8MFW7</accession>
<reference evidence="7" key="1">
    <citation type="journal article" date="2019" name="Int. J. Syst. Evol. Microbiol.">
        <title>The Global Catalogue of Microorganisms (GCM) 10K type strain sequencing project: providing services to taxonomists for standard genome sequencing and annotation.</title>
        <authorList>
            <consortium name="The Broad Institute Genomics Platform"/>
            <consortium name="The Broad Institute Genome Sequencing Center for Infectious Disease"/>
            <person name="Wu L."/>
            <person name="Ma J."/>
        </authorList>
    </citation>
    <scope>NUCLEOTIDE SEQUENCE [LARGE SCALE GENOMIC DNA]</scope>
    <source>
        <strain evidence="7">JCM 31921</strain>
    </source>
</reference>
<name>A0ABP8MFW7_9BACT</name>
<comment type="similarity">
    <text evidence="1">Belongs to the HipA Ser/Thr kinase family.</text>
</comment>
<dbReference type="InterPro" id="IPR012893">
    <property type="entry name" value="HipA-like_C"/>
</dbReference>
<keyword evidence="3" id="KW-0418">Kinase</keyword>
<dbReference type="Pfam" id="PF07804">
    <property type="entry name" value="HipA_C"/>
    <property type="match status" value="1"/>
</dbReference>
<comment type="caution">
    <text evidence="6">The sequence shown here is derived from an EMBL/GenBank/DDBJ whole genome shotgun (WGS) entry which is preliminary data.</text>
</comment>
<keyword evidence="7" id="KW-1185">Reference proteome</keyword>
<evidence type="ECO:0000259" key="4">
    <source>
        <dbReference type="Pfam" id="PF07804"/>
    </source>
</evidence>
<dbReference type="Pfam" id="PF13657">
    <property type="entry name" value="Couple_hipA"/>
    <property type="match status" value="1"/>
</dbReference>
<dbReference type="Gene3D" id="1.10.1070.20">
    <property type="match status" value="1"/>
</dbReference>
<feature type="domain" description="HipA N-terminal subdomain 1" evidence="5">
    <location>
        <begin position="12"/>
        <end position="120"/>
    </location>
</feature>
<feature type="domain" description="HipA-like C-terminal" evidence="4">
    <location>
        <begin position="169"/>
        <end position="392"/>
    </location>
</feature>
<dbReference type="EMBL" id="BAABEZ010000001">
    <property type="protein sequence ID" value="GAA4448776.1"/>
    <property type="molecule type" value="Genomic_DNA"/>
</dbReference>